<keyword evidence="7 21" id="KW-0378">Hydrolase</keyword>
<keyword evidence="3" id="KW-1003">Cell membrane</keyword>
<evidence type="ECO:0000256" key="16">
    <source>
        <dbReference type="ARBA" id="ARBA00024056"/>
    </source>
</evidence>
<dbReference type="SUPFAM" id="SSF88713">
    <property type="entry name" value="Glycoside hydrolase/deacetylase"/>
    <property type="match status" value="1"/>
</dbReference>
<keyword evidence="6 19" id="KW-0732">Signal</keyword>
<feature type="chain" id="PRO_5046302839" description="chitin deacetylase" evidence="19">
    <location>
        <begin position="19"/>
        <end position="462"/>
    </location>
</feature>
<protein>
    <recommendedName>
        <fullName evidence="16">chitin deacetylase</fullName>
        <ecNumber evidence="16">3.5.1.41</ecNumber>
    </recommendedName>
</protein>
<evidence type="ECO:0000256" key="2">
    <source>
        <dbReference type="ARBA" id="ARBA00004609"/>
    </source>
</evidence>
<keyword evidence="5" id="KW-0479">Metal-binding</keyword>
<organism evidence="21 22">
    <name type="scientific">Vanrija albida</name>
    <dbReference type="NCBI Taxonomy" id="181172"/>
    <lineage>
        <taxon>Eukaryota</taxon>
        <taxon>Fungi</taxon>
        <taxon>Dikarya</taxon>
        <taxon>Basidiomycota</taxon>
        <taxon>Agaricomycotina</taxon>
        <taxon>Tremellomycetes</taxon>
        <taxon>Trichosporonales</taxon>
        <taxon>Trichosporonaceae</taxon>
        <taxon>Vanrija</taxon>
    </lineage>
</organism>
<evidence type="ECO:0000256" key="18">
    <source>
        <dbReference type="SAM" id="Phobius"/>
    </source>
</evidence>
<dbReference type="Gene3D" id="3.20.20.370">
    <property type="entry name" value="Glycoside hydrolase/deacetylase"/>
    <property type="match status" value="1"/>
</dbReference>
<evidence type="ECO:0000256" key="3">
    <source>
        <dbReference type="ARBA" id="ARBA00022475"/>
    </source>
</evidence>
<keyword evidence="18" id="KW-0812">Transmembrane</keyword>
<dbReference type="InterPro" id="IPR002509">
    <property type="entry name" value="NODB_dom"/>
</dbReference>
<keyword evidence="9 18" id="KW-0472">Membrane</keyword>
<keyword evidence="18" id="KW-1133">Transmembrane helix</keyword>
<comment type="subcellular location">
    <subcellularLocation>
        <location evidence="2">Cell membrane</location>
        <topology evidence="2">Lipid-anchor</topology>
        <topology evidence="2">GPI-anchor</topology>
    </subcellularLocation>
</comment>
<keyword evidence="10" id="KW-0325">Glycoprotein</keyword>
<dbReference type="PROSITE" id="PS51677">
    <property type="entry name" value="NODB"/>
    <property type="match status" value="1"/>
</dbReference>
<dbReference type="RefSeq" id="XP_069211096.1">
    <property type="nucleotide sequence ID" value="XM_069350710.1"/>
</dbReference>
<proteinExistence type="predicted"/>
<dbReference type="Proteomes" id="UP001565368">
    <property type="component" value="Unassembled WGS sequence"/>
</dbReference>
<dbReference type="InterPro" id="IPR050248">
    <property type="entry name" value="Polysacc_deacetylase_ArnD"/>
</dbReference>
<sequence>MVAATVSLFLTLASLVAAQAPPALSVDPNIPQTAAIGPQGQAIPPLAAITSGAPSGPTQAITNTFAFGATPSVSGAAPIPTFVAGNAVAQGYPPLDQIPPVDSPQVKAWVASINWAQVPTFGPTDGTCAGSPAAAADTTRCWWTCGGCTRDTDISTCPDKLTWGLSYDDGPSPYTPLLLNYLNEKNYKSTFFVVGSRVVSRPDMVVAEYMTGHQLSIHTWSHASLTKLTNEQIVAELGWTKKAIKDVIGVTPNTFRPPYGDIDDRVRAIAAQLGLTPIMWTQHVEAGVRTTFDTTDWNIPGGQATGPSAVSKFEAILNTYVPKLNTGFIVLEHDLYQSTVDLAVGYFLPLAEKANKYKFASIVQCLGLPNSEAYIETSANATATLKLSGTAPVFQATVGTGTAPAPKITTGTSAVGSAAGSSGAGPSAGPSISNKGSGASRFSAASVVVAFAFVAGAVAFAA</sequence>
<evidence type="ECO:0000313" key="21">
    <source>
        <dbReference type="EMBL" id="KAL1411152.1"/>
    </source>
</evidence>
<evidence type="ECO:0000256" key="15">
    <source>
        <dbReference type="ARBA" id="ARBA00023326"/>
    </source>
</evidence>
<evidence type="ECO:0000259" key="20">
    <source>
        <dbReference type="PROSITE" id="PS51677"/>
    </source>
</evidence>
<accession>A0ABR3Q9G0</accession>
<keyword evidence="12" id="KW-0170">Cobalt</keyword>
<evidence type="ECO:0000313" key="22">
    <source>
        <dbReference type="Proteomes" id="UP001565368"/>
    </source>
</evidence>
<reference evidence="21 22" key="1">
    <citation type="submission" date="2023-08" db="EMBL/GenBank/DDBJ databases">
        <title>Annotated Genome Sequence of Vanrija albida AlHP1.</title>
        <authorList>
            <person name="Herzog R."/>
        </authorList>
    </citation>
    <scope>NUCLEOTIDE SEQUENCE [LARGE SCALE GENOMIC DNA]</scope>
    <source>
        <strain evidence="21 22">AlHP1</strain>
    </source>
</reference>
<evidence type="ECO:0000256" key="8">
    <source>
        <dbReference type="ARBA" id="ARBA00023024"/>
    </source>
</evidence>
<dbReference type="PANTHER" id="PTHR10587">
    <property type="entry name" value="GLYCOSYL TRANSFERASE-RELATED"/>
    <property type="match status" value="1"/>
</dbReference>
<evidence type="ECO:0000256" key="9">
    <source>
        <dbReference type="ARBA" id="ARBA00023136"/>
    </source>
</evidence>
<evidence type="ECO:0000256" key="11">
    <source>
        <dbReference type="ARBA" id="ARBA00023277"/>
    </source>
</evidence>
<keyword evidence="13" id="KW-0449">Lipoprotein</keyword>
<feature type="domain" description="NodB homology" evidence="20">
    <location>
        <begin position="161"/>
        <end position="360"/>
    </location>
</feature>
<comment type="caution">
    <text evidence="21">The sequence shown here is derived from an EMBL/GenBank/DDBJ whole genome shotgun (WGS) entry which is preliminary data.</text>
</comment>
<comment type="catalytic activity">
    <reaction evidence="17">
        <text>[(1-&gt;4)-N-acetyl-beta-D-glucosaminyl](n) + n H2O = chitosan + n acetate</text>
        <dbReference type="Rhea" id="RHEA:10464"/>
        <dbReference type="Rhea" id="RHEA-COMP:9593"/>
        <dbReference type="Rhea" id="RHEA-COMP:9597"/>
        <dbReference type="ChEBI" id="CHEBI:15377"/>
        <dbReference type="ChEBI" id="CHEBI:17029"/>
        <dbReference type="ChEBI" id="CHEBI:30089"/>
        <dbReference type="ChEBI" id="CHEBI:57704"/>
        <dbReference type="EC" id="3.5.1.41"/>
    </reaction>
    <physiologicalReaction direction="left-to-right" evidence="17">
        <dbReference type="Rhea" id="RHEA:10465"/>
    </physiologicalReaction>
</comment>
<feature type="transmembrane region" description="Helical" evidence="18">
    <location>
        <begin position="442"/>
        <end position="461"/>
    </location>
</feature>
<dbReference type="PANTHER" id="PTHR10587:SF133">
    <property type="entry name" value="CHITIN DEACETYLASE 1-RELATED"/>
    <property type="match status" value="1"/>
</dbReference>
<evidence type="ECO:0000256" key="4">
    <source>
        <dbReference type="ARBA" id="ARBA00022622"/>
    </source>
</evidence>
<dbReference type="GO" id="GO:0004099">
    <property type="term" value="F:chitin deacetylase activity"/>
    <property type="evidence" value="ECO:0007669"/>
    <property type="project" value="UniProtKB-EC"/>
</dbReference>
<keyword evidence="4" id="KW-0336">GPI-anchor</keyword>
<dbReference type="EMBL" id="JBBXJM010000002">
    <property type="protein sequence ID" value="KAL1411152.1"/>
    <property type="molecule type" value="Genomic_DNA"/>
</dbReference>
<evidence type="ECO:0000256" key="19">
    <source>
        <dbReference type="SAM" id="SignalP"/>
    </source>
</evidence>
<evidence type="ECO:0000256" key="1">
    <source>
        <dbReference type="ARBA" id="ARBA00001941"/>
    </source>
</evidence>
<dbReference type="InterPro" id="IPR011330">
    <property type="entry name" value="Glyco_hydro/deAcase_b/a-brl"/>
</dbReference>
<evidence type="ECO:0000256" key="5">
    <source>
        <dbReference type="ARBA" id="ARBA00022723"/>
    </source>
</evidence>
<keyword evidence="15" id="KW-0624">Polysaccharide degradation</keyword>
<gene>
    <name evidence="21" type="primary">CDA2_1</name>
    <name evidence="21" type="ORF">Q8F55_002102</name>
</gene>
<dbReference type="Pfam" id="PF01522">
    <property type="entry name" value="Polysacc_deac_1"/>
    <property type="match status" value="1"/>
</dbReference>
<keyword evidence="22" id="KW-1185">Reference proteome</keyword>
<name>A0ABR3Q9G0_9TREE</name>
<evidence type="ECO:0000256" key="13">
    <source>
        <dbReference type="ARBA" id="ARBA00023288"/>
    </source>
</evidence>
<keyword evidence="8" id="KW-0146">Chitin degradation</keyword>
<evidence type="ECO:0000256" key="7">
    <source>
        <dbReference type="ARBA" id="ARBA00022801"/>
    </source>
</evidence>
<evidence type="ECO:0000256" key="17">
    <source>
        <dbReference type="ARBA" id="ARBA00048494"/>
    </source>
</evidence>
<comment type="cofactor">
    <cofactor evidence="1">
        <name>Co(2+)</name>
        <dbReference type="ChEBI" id="CHEBI:48828"/>
    </cofactor>
</comment>
<dbReference type="EC" id="3.5.1.41" evidence="16"/>
<keyword evidence="14" id="KW-0961">Cell wall biogenesis/degradation</keyword>
<evidence type="ECO:0000256" key="6">
    <source>
        <dbReference type="ARBA" id="ARBA00022729"/>
    </source>
</evidence>
<feature type="signal peptide" evidence="19">
    <location>
        <begin position="1"/>
        <end position="18"/>
    </location>
</feature>
<evidence type="ECO:0000256" key="14">
    <source>
        <dbReference type="ARBA" id="ARBA00023316"/>
    </source>
</evidence>
<dbReference type="GeneID" id="95983145"/>
<evidence type="ECO:0000256" key="10">
    <source>
        <dbReference type="ARBA" id="ARBA00023180"/>
    </source>
</evidence>
<evidence type="ECO:0000256" key="12">
    <source>
        <dbReference type="ARBA" id="ARBA00023285"/>
    </source>
</evidence>
<keyword evidence="11" id="KW-0119">Carbohydrate metabolism</keyword>